<name>A0A838XZZ0_9NEIS</name>
<evidence type="ECO:0000313" key="2">
    <source>
        <dbReference type="EMBL" id="MBA4708383.1"/>
    </source>
</evidence>
<dbReference type="AlphaFoldDB" id="A0A838XZZ0"/>
<organism evidence="2 3">
    <name type="scientific">Aquitalea aquatica</name>
    <dbReference type="NCBI Taxonomy" id="3044273"/>
    <lineage>
        <taxon>Bacteria</taxon>
        <taxon>Pseudomonadati</taxon>
        <taxon>Pseudomonadota</taxon>
        <taxon>Betaproteobacteria</taxon>
        <taxon>Neisseriales</taxon>
        <taxon>Chromobacteriaceae</taxon>
        <taxon>Aquitalea</taxon>
    </lineage>
</organism>
<sequence>MPPPPAADNEASIIITRGELMMDINKTNAVTSSSTSKLPLSNRQNGKTALDAKDGKQEQLSPSTVVRLQNAGKATDSASAESSSTGEDNPPSAVKSFTYGVLNLPDPSATAPAVETSSADNSYFTAGRWAAAAVTVGTLVSLVV</sequence>
<dbReference type="Proteomes" id="UP000545606">
    <property type="component" value="Unassembled WGS sequence"/>
</dbReference>
<reference evidence="2 3" key="1">
    <citation type="submission" date="2020-07" db="EMBL/GenBank/DDBJ databases">
        <title>Draft genome sequence of violacein-producing bacteria and related species.</title>
        <authorList>
            <person name="Wilson H.S."/>
            <person name="De Leon M.E."/>
        </authorList>
    </citation>
    <scope>NUCLEOTIDE SEQUENCE [LARGE SCALE GENOMIC DNA]</scope>
    <source>
        <strain evidence="2 3">HSC-21Su07</strain>
    </source>
</reference>
<feature type="compositionally biased region" description="Polar residues" evidence="1">
    <location>
        <begin position="27"/>
        <end position="47"/>
    </location>
</feature>
<dbReference type="EMBL" id="JACERN010000023">
    <property type="protein sequence ID" value="MBA4708383.1"/>
    <property type="molecule type" value="Genomic_DNA"/>
</dbReference>
<dbReference type="RefSeq" id="WP_181835559.1">
    <property type="nucleotide sequence ID" value="NZ_JACERN010000023.1"/>
</dbReference>
<evidence type="ECO:0000313" key="3">
    <source>
        <dbReference type="Proteomes" id="UP000545606"/>
    </source>
</evidence>
<comment type="caution">
    <text evidence="2">The sequence shown here is derived from an EMBL/GenBank/DDBJ whole genome shotgun (WGS) entry which is preliminary data.</text>
</comment>
<feature type="region of interest" description="Disordered" evidence="1">
    <location>
        <begin position="27"/>
        <end position="97"/>
    </location>
</feature>
<gene>
    <name evidence="2" type="ORF">H2Z84_08295</name>
</gene>
<feature type="compositionally biased region" description="Low complexity" evidence="1">
    <location>
        <begin position="75"/>
        <end position="88"/>
    </location>
</feature>
<protein>
    <submittedName>
        <fullName evidence="2">Uncharacterized protein</fullName>
    </submittedName>
</protein>
<keyword evidence="3" id="KW-1185">Reference proteome</keyword>
<feature type="compositionally biased region" description="Polar residues" evidence="1">
    <location>
        <begin position="58"/>
        <end position="67"/>
    </location>
</feature>
<accession>A0A838XZZ0</accession>
<evidence type="ECO:0000256" key="1">
    <source>
        <dbReference type="SAM" id="MobiDB-lite"/>
    </source>
</evidence>
<proteinExistence type="predicted"/>